<dbReference type="OrthoDB" id="3256376at2759"/>
<comment type="subcellular location">
    <subcellularLocation>
        <location evidence="1">Membrane</location>
        <topology evidence="1">Single-pass membrane protein</topology>
    </subcellularLocation>
</comment>
<dbReference type="PROSITE" id="PS00109">
    <property type="entry name" value="PROTEIN_KINASE_TYR"/>
    <property type="match status" value="1"/>
</dbReference>
<keyword evidence="6" id="KW-0829">Tyrosine-protein kinase</keyword>
<protein>
    <recommendedName>
        <fullName evidence="11">Protein kinase domain-containing protein</fullName>
    </recommendedName>
</protein>
<dbReference type="InterPro" id="IPR001245">
    <property type="entry name" value="Ser-Thr/Tyr_kinase_cat_dom"/>
</dbReference>
<keyword evidence="2" id="KW-0808">Transferase</keyword>
<organism evidence="12 13">
    <name type="scientific">Psylliodes chrysocephalus</name>
    <dbReference type="NCBI Taxonomy" id="3402493"/>
    <lineage>
        <taxon>Eukaryota</taxon>
        <taxon>Metazoa</taxon>
        <taxon>Ecdysozoa</taxon>
        <taxon>Arthropoda</taxon>
        <taxon>Hexapoda</taxon>
        <taxon>Insecta</taxon>
        <taxon>Pterygota</taxon>
        <taxon>Neoptera</taxon>
        <taxon>Endopterygota</taxon>
        <taxon>Coleoptera</taxon>
        <taxon>Polyphaga</taxon>
        <taxon>Cucujiformia</taxon>
        <taxon>Chrysomeloidea</taxon>
        <taxon>Chrysomelidae</taxon>
        <taxon>Galerucinae</taxon>
        <taxon>Alticini</taxon>
        <taxon>Psylliodes</taxon>
    </lineage>
</organism>
<keyword evidence="4" id="KW-0418">Kinase</keyword>
<evidence type="ECO:0000256" key="5">
    <source>
        <dbReference type="ARBA" id="ARBA00022840"/>
    </source>
</evidence>
<evidence type="ECO:0000256" key="2">
    <source>
        <dbReference type="ARBA" id="ARBA00022679"/>
    </source>
</evidence>
<feature type="signal peptide" evidence="10">
    <location>
        <begin position="1"/>
        <end position="18"/>
    </location>
</feature>
<feature type="chain" id="PRO_5040235244" description="Protein kinase domain-containing protein" evidence="10">
    <location>
        <begin position="19"/>
        <end position="736"/>
    </location>
</feature>
<dbReference type="GO" id="GO:0005886">
    <property type="term" value="C:plasma membrane"/>
    <property type="evidence" value="ECO:0007669"/>
    <property type="project" value="TreeGrafter"/>
</dbReference>
<feature type="binding site" evidence="8">
    <location>
        <position position="361"/>
    </location>
    <ligand>
        <name>ATP</name>
        <dbReference type="ChEBI" id="CHEBI:30616"/>
    </ligand>
</feature>
<dbReference type="InterPro" id="IPR050122">
    <property type="entry name" value="RTK"/>
</dbReference>
<evidence type="ECO:0000256" key="3">
    <source>
        <dbReference type="ARBA" id="ARBA00022741"/>
    </source>
</evidence>
<gene>
    <name evidence="12" type="ORF">PSYICH_LOCUS8861</name>
</gene>
<dbReference type="PANTHER" id="PTHR24416:SF594">
    <property type="entry name" value="PROTEIN KINASE DOMAIN-CONTAINING PROTEIN"/>
    <property type="match status" value="1"/>
</dbReference>
<dbReference type="Gene3D" id="1.10.510.10">
    <property type="entry name" value="Transferase(Phosphotransferase) domain 1"/>
    <property type="match status" value="1"/>
</dbReference>
<feature type="domain" description="Protein kinase" evidence="11">
    <location>
        <begin position="327"/>
        <end position="717"/>
    </location>
</feature>
<dbReference type="CDD" id="cd00192">
    <property type="entry name" value="PTKc"/>
    <property type="match status" value="1"/>
</dbReference>
<name>A0A9P0D218_9CUCU</name>
<dbReference type="InterPro" id="IPR008266">
    <property type="entry name" value="Tyr_kinase_AS"/>
</dbReference>
<dbReference type="GO" id="GO:0005524">
    <property type="term" value="F:ATP binding"/>
    <property type="evidence" value="ECO:0007669"/>
    <property type="project" value="UniProtKB-UniRule"/>
</dbReference>
<keyword evidence="9" id="KW-1133">Transmembrane helix</keyword>
<evidence type="ECO:0000256" key="1">
    <source>
        <dbReference type="ARBA" id="ARBA00004167"/>
    </source>
</evidence>
<feature type="transmembrane region" description="Helical" evidence="9">
    <location>
        <begin position="242"/>
        <end position="265"/>
    </location>
</feature>
<evidence type="ECO:0000259" key="11">
    <source>
        <dbReference type="PROSITE" id="PS50011"/>
    </source>
</evidence>
<dbReference type="GO" id="GO:0004714">
    <property type="term" value="F:transmembrane receptor protein tyrosine kinase activity"/>
    <property type="evidence" value="ECO:0007669"/>
    <property type="project" value="UniProtKB-EC"/>
</dbReference>
<dbReference type="InterPro" id="IPR020635">
    <property type="entry name" value="Tyr_kinase_cat_dom"/>
</dbReference>
<evidence type="ECO:0000256" key="6">
    <source>
        <dbReference type="ARBA" id="ARBA00023137"/>
    </source>
</evidence>
<proteinExistence type="predicted"/>
<dbReference type="InterPro" id="IPR000719">
    <property type="entry name" value="Prot_kinase_dom"/>
</dbReference>
<reference evidence="12" key="1">
    <citation type="submission" date="2022-01" db="EMBL/GenBank/DDBJ databases">
        <authorList>
            <person name="King R."/>
        </authorList>
    </citation>
    <scope>NUCLEOTIDE SEQUENCE</scope>
</reference>
<dbReference type="InterPro" id="IPR017441">
    <property type="entry name" value="Protein_kinase_ATP_BS"/>
</dbReference>
<dbReference type="InterPro" id="IPR011009">
    <property type="entry name" value="Kinase-like_dom_sf"/>
</dbReference>
<dbReference type="Proteomes" id="UP001153636">
    <property type="component" value="Chromosome 3"/>
</dbReference>
<keyword evidence="3 8" id="KW-0547">Nucleotide-binding</keyword>
<dbReference type="GO" id="GO:0043235">
    <property type="term" value="C:receptor complex"/>
    <property type="evidence" value="ECO:0007669"/>
    <property type="project" value="TreeGrafter"/>
</dbReference>
<dbReference type="EMBL" id="OV651815">
    <property type="protein sequence ID" value="CAH1108431.1"/>
    <property type="molecule type" value="Genomic_DNA"/>
</dbReference>
<dbReference type="AlphaFoldDB" id="A0A9P0D218"/>
<sequence>MLIIIYLSTLLFVEQVFANDNLLMDSNKDEEFLTNMYISAFLDDHRKIRLNITWDNFSDKVDLISVDSIDCNPIYGVDRFPVKEVSYFIIPPLELVNPADVLENGCEYKVTVESEDHNQNLLQTLNYRIPDCVEDKCKCNPKNVPYQISSITRMHDDVYFMSWDKKLNISLMIIDISYFKQNPRRTSLIKVRKENVTEAGGNILLPGLNEDVNYEMNIIYMVDGCGYVSSKVFSVPSKRKTISIILIIILSTLLLIIFIFIGIVYRLRSKLKEYICGDNYGNSEDVYASTPLSFVTLMEQVNPHYTALEFVKNKHKYDKYELPRNKIVIKDKIGTGAFGVVYYGHAFGLKDNQGYTKVAIKQLRTEAPDDEKEDLLNEMNILKKVGEHKNIVSLLACVTIEQPYMMILELVSGGSLKEYLMKLREKWSNRRSKFFFADYSFQDWQHNQFNSQESKDLKYASVAFENSDNSFIHLENISEEENNFKNGNSEYISKYLTPFRIRQISEKSEGPISPISIASSGLPSCADTEMTILSNEHSGSITSDYTSQIEAVLDSKELQHFALQIAQGMEYLERIKITHRDLAARNILMASDKVLKISDFGLSRVGTYVSSIGQKLPLRWMSIEAIEEKTCDNKSDVWSFGVVLWEIGTLGALPYQKTPNSLVLYNLKMGKRLERPRICTDELYTLMLNCWNETPGKRPTFCGIVQQLDCQKKKVYLDFSVLNPTYIFPSAAEEST</sequence>
<dbReference type="GO" id="GO:0007169">
    <property type="term" value="P:cell surface receptor protein tyrosine kinase signaling pathway"/>
    <property type="evidence" value="ECO:0007669"/>
    <property type="project" value="TreeGrafter"/>
</dbReference>
<dbReference type="PROSITE" id="PS00107">
    <property type="entry name" value="PROTEIN_KINASE_ATP"/>
    <property type="match status" value="1"/>
</dbReference>
<dbReference type="Pfam" id="PF07714">
    <property type="entry name" value="PK_Tyr_Ser-Thr"/>
    <property type="match status" value="1"/>
</dbReference>
<dbReference type="PANTHER" id="PTHR24416">
    <property type="entry name" value="TYROSINE-PROTEIN KINASE RECEPTOR"/>
    <property type="match status" value="1"/>
</dbReference>
<comment type="catalytic activity">
    <reaction evidence="7">
        <text>L-tyrosyl-[protein] + ATP = O-phospho-L-tyrosyl-[protein] + ADP + H(+)</text>
        <dbReference type="Rhea" id="RHEA:10596"/>
        <dbReference type="Rhea" id="RHEA-COMP:10136"/>
        <dbReference type="Rhea" id="RHEA-COMP:20101"/>
        <dbReference type="ChEBI" id="CHEBI:15378"/>
        <dbReference type="ChEBI" id="CHEBI:30616"/>
        <dbReference type="ChEBI" id="CHEBI:46858"/>
        <dbReference type="ChEBI" id="CHEBI:61978"/>
        <dbReference type="ChEBI" id="CHEBI:456216"/>
        <dbReference type="EC" id="2.7.10.1"/>
    </reaction>
</comment>
<keyword evidence="10" id="KW-0732">Signal</keyword>
<evidence type="ECO:0000256" key="10">
    <source>
        <dbReference type="SAM" id="SignalP"/>
    </source>
</evidence>
<keyword evidence="9" id="KW-0472">Membrane</keyword>
<dbReference type="FunFam" id="1.10.510.10:FF:000554">
    <property type="entry name" value="Predicted protein"/>
    <property type="match status" value="1"/>
</dbReference>
<evidence type="ECO:0000256" key="8">
    <source>
        <dbReference type="PROSITE-ProRule" id="PRU10141"/>
    </source>
</evidence>
<evidence type="ECO:0000313" key="13">
    <source>
        <dbReference type="Proteomes" id="UP001153636"/>
    </source>
</evidence>
<evidence type="ECO:0000256" key="4">
    <source>
        <dbReference type="ARBA" id="ARBA00022777"/>
    </source>
</evidence>
<dbReference type="Gene3D" id="3.30.200.20">
    <property type="entry name" value="Phosphorylase Kinase, domain 1"/>
    <property type="match status" value="1"/>
</dbReference>
<dbReference type="SUPFAM" id="SSF56112">
    <property type="entry name" value="Protein kinase-like (PK-like)"/>
    <property type="match status" value="1"/>
</dbReference>
<keyword evidence="9" id="KW-0812">Transmembrane</keyword>
<keyword evidence="5 8" id="KW-0067">ATP-binding</keyword>
<evidence type="ECO:0000313" key="12">
    <source>
        <dbReference type="EMBL" id="CAH1108431.1"/>
    </source>
</evidence>
<keyword evidence="13" id="KW-1185">Reference proteome</keyword>
<evidence type="ECO:0000256" key="9">
    <source>
        <dbReference type="SAM" id="Phobius"/>
    </source>
</evidence>
<evidence type="ECO:0000256" key="7">
    <source>
        <dbReference type="ARBA" id="ARBA00051243"/>
    </source>
</evidence>
<dbReference type="SMART" id="SM00219">
    <property type="entry name" value="TyrKc"/>
    <property type="match status" value="1"/>
</dbReference>
<dbReference type="PROSITE" id="PS50011">
    <property type="entry name" value="PROTEIN_KINASE_DOM"/>
    <property type="match status" value="1"/>
</dbReference>
<accession>A0A9P0D218</accession>